<dbReference type="AlphaFoldDB" id="A0A2A2CGW8"/>
<keyword evidence="1" id="KW-0812">Transmembrane</keyword>
<dbReference type="EMBL" id="CP009617">
    <property type="protein sequence ID" value="AIW18772.1"/>
    <property type="molecule type" value="Genomic_DNA"/>
</dbReference>
<dbReference type="RefSeq" id="WP_006962129.1">
    <property type="nucleotide sequence ID" value="NZ_CP009617.1"/>
</dbReference>
<evidence type="ECO:0000256" key="1">
    <source>
        <dbReference type="SAM" id="Phobius"/>
    </source>
</evidence>
<dbReference type="KEGG" id="vcy:IX92_06800"/>
<proteinExistence type="predicted"/>
<keyword evidence="5" id="KW-1185">Reference proteome</keyword>
<keyword evidence="1" id="KW-0472">Membrane</keyword>
<gene>
    <name evidence="4" type="ORF">F0238_24305</name>
    <name evidence="2" type="ORF">IX92_06800</name>
    <name evidence="3" type="ORF">TW71_00080</name>
</gene>
<accession>A0A2A2CGW8</accession>
<evidence type="ECO:0000313" key="2">
    <source>
        <dbReference type="EMBL" id="AIW18772.1"/>
    </source>
</evidence>
<protein>
    <submittedName>
        <fullName evidence="4">Uncharacterized protein</fullName>
    </submittedName>
</protein>
<reference evidence="4 6" key="3">
    <citation type="submission" date="2019-09" db="EMBL/GenBank/DDBJ databases">
        <title>Draft genome sequencing and comparative genomics of hatchery-associated Vibrios.</title>
        <authorList>
            <person name="Kehlet-Delgado H."/>
            <person name="Mueller R.S."/>
        </authorList>
    </citation>
    <scope>NUCLEOTIDE SEQUENCE [LARGE SCALE GENOMIC DNA]</scope>
    <source>
        <strain evidence="4 6">09-121-3</strain>
    </source>
</reference>
<feature type="transmembrane region" description="Helical" evidence="1">
    <location>
        <begin position="241"/>
        <end position="262"/>
    </location>
</feature>
<evidence type="ECO:0000313" key="4">
    <source>
        <dbReference type="EMBL" id="NOJ25849.1"/>
    </source>
</evidence>
<dbReference type="Proteomes" id="UP000030081">
    <property type="component" value="Chromosome 1"/>
</dbReference>
<evidence type="ECO:0000313" key="5">
    <source>
        <dbReference type="Proteomes" id="UP000030081"/>
    </source>
</evidence>
<organism evidence="4 6">
    <name type="scientific">Vibrio coralliilyticus</name>
    <dbReference type="NCBI Taxonomy" id="190893"/>
    <lineage>
        <taxon>Bacteria</taxon>
        <taxon>Pseudomonadati</taxon>
        <taxon>Pseudomonadota</taxon>
        <taxon>Gammaproteobacteria</taxon>
        <taxon>Vibrionales</taxon>
        <taxon>Vibrionaceae</taxon>
        <taxon>Vibrio</taxon>
    </lineage>
</organism>
<keyword evidence="1" id="KW-1133">Transmembrane helix</keyword>
<dbReference type="EMBL" id="JXXR01000001">
    <property type="protein sequence ID" value="KJY77475.1"/>
    <property type="molecule type" value="Genomic_DNA"/>
</dbReference>
<dbReference type="OrthoDB" id="6209688at2"/>
<dbReference type="STRING" id="190893.BA953_01620"/>
<reference evidence="3" key="2">
    <citation type="journal article" date="2015" name="BMC Genomics">
        <title>Genome mining reveals unlocked bioactive potential of marine Gram-negative bacteria.</title>
        <authorList>
            <person name="Machado H."/>
            <person name="Sonnenschein E.C."/>
            <person name="Melchiorsen J."/>
            <person name="Gram L."/>
        </authorList>
    </citation>
    <scope>NUCLEOTIDE SEQUENCE</scope>
    <source>
        <strain evidence="3">S2052</strain>
    </source>
</reference>
<reference evidence="2 5" key="1">
    <citation type="submission" date="2014-10" db="EMBL/GenBank/DDBJ databases">
        <title>The Complete Genome Sequence for the Shellfish Pathogen Vibrio coralliilyticus RE98 Isolated from a Shellfish Hatchery.</title>
        <authorList>
            <person name="Richards G.P."/>
            <person name="Bono J.L."/>
            <person name="Watson M.A."/>
            <person name="Needleman D.S."/>
        </authorList>
    </citation>
    <scope>NUCLEOTIDE SEQUENCE [LARGE SCALE GENOMIC DNA]</scope>
    <source>
        <strain evidence="2 5">RE98</strain>
    </source>
</reference>
<dbReference type="Proteomes" id="UP000576645">
    <property type="component" value="Unassembled WGS sequence"/>
</dbReference>
<sequence length="461" mass="54348">MLTVDKQDGITLKISHAMASSKKSDLDLYFFIPGELGLTPDVLKESEIYYESIIQKRAYFSDKTLLPLVHSRLAKRGRLSSTQYRVSLSLFAYQYVIALDKAVNELNKHNSDVITTEEVDEVIELALDILKKLRRSIPYEESLKRYYANIDNYLSWYTGQRFMSLIAHMPRDSDYKTIKDRLLAIVEKEAAHRKLNNYNSKSVRDDVTRLSNKMRLLRRLIEHPVVLNAKTQSLGKNMKRVVKGSATGFVMVFVTITAILARDYWGEITVSFIILMSFVYALREIFKDDLRDVMWRWIRKGRPKWRKYYLDPTTNKAVGQKLEWLDYKNLLKLPDRIQLIRKKRVVQREEQILHYRSETEMSTSKFMSGYEETRESMMLSMRPFMRLMDKGSNKVYTLNNSQVSKESVEKRHLINLIAREDNHNDEPNYYRWKIVLNRNKIVAIEQMEVDDISHPFSSMTE</sequence>
<evidence type="ECO:0000313" key="6">
    <source>
        <dbReference type="Proteomes" id="UP000576645"/>
    </source>
</evidence>
<dbReference type="GeneID" id="93942208"/>
<feature type="transmembrane region" description="Helical" evidence="1">
    <location>
        <begin position="268"/>
        <end position="286"/>
    </location>
</feature>
<name>A0A2A2CGW8_9VIBR</name>
<dbReference type="EMBL" id="VTXP01000021">
    <property type="protein sequence ID" value="NOJ25849.1"/>
    <property type="molecule type" value="Genomic_DNA"/>
</dbReference>
<evidence type="ECO:0000313" key="3">
    <source>
        <dbReference type="EMBL" id="KJY77475.1"/>
    </source>
</evidence>